<dbReference type="Proteomes" id="UP001500326">
    <property type="component" value="Unassembled WGS sequence"/>
</dbReference>
<evidence type="ECO:0000313" key="2">
    <source>
        <dbReference type="EMBL" id="GAA1986911.1"/>
    </source>
</evidence>
<organism evidence="2 3">
    <name type="scientific">Microbacterium pumilum</name>
    <dbReference type="NCBI Taxonomy" id="344165"/>
    <lineage>
        <taxon>Bacteria</taxon>
        <taxon>Bacillati</taxon>
        <taxon>Actinomycetota</taxon>
        <taxon>Actinomycetes</taxon>
        <taxon>Micrococcales</taxon>
        <taxon>Microbacteriaceae</taxon>
        <taxon>Microbacterium</taxon>
    </lineage>
</organism>
<dbReference type="InterPro" id="IPR039422">
    <property type="entry name" value="MarR/SlyA-like"/>
</dbReference>
<evidence type="ECO:0000313" key="3">
    <source>
        <dbReference type="Proteomes" id="UP001500326"/>
    </source>
</evidence>
<feature type="domain" description="HTH marR-type" evidence="1">
    <location>
        <begin position="27"/>
        <end position="126"/>
    </location>
</feature>
<name>A0ABP5DV71_9MICO</name>
<accession>A0ABP5DV71</accession>
<dbReference type="InterPro" id="IPR036388">
    <property type="entry name" value="WH-like_DNA-bd_sf"/>
</dbReference>
<evidence type="ECO:0000259" key="1">
    <source>
        <dbReference type="SMART" id="SM00347"/>
    </source>
</evidence>
<keyword evidence="3" id="KW-1185">Reference proteome</keyword>
<dbReference type="Pfam" id="PF12802">
    <property type="entry name" value="MarR_2"/>
    <property type="match status" value="1"/>
</dbReference>
<dbReference type="Gene3D" id="1.10.10.10">
    <property type="entry name" value="Winged helix-like DNA-binding domain superfamily/Winged helix DNA-binding domain"/>
    <property type="match status" value="1"/>
</dbReference>
<dbReference type="PANTHER" id="PTHR33164">
    <property type="entry name" value="TRANSCRIPTIONAL REGULATOR, MARR FAMILY"/>
    <property type="match status" value="1"/>
</dbReference>
<gene>
    <name evidence="2" type="ORF">GCM10009777_21320</name>
</gene>
<dbReference type="SMART" id="SM00347">
    <property type="entry name" value="HTH_MARR"/>
    <property type="match status" value="1"/>
</dbReference>
<comment type="caution">
    <text evidence="2">The sequence shown here is derived from an EMBL/GenBank/DDBJ whole genome shotgun (WGS) entry which is preliminary data.</text>
</comment>
<dbReference type="InterPro" id="IPR000835">
    <property type="entry name" value="HTH_MarR-typ"/>
</dbReference>
<proteinExistence type="predicted"/>
<protein>
    <submittedName>
        <fullName evidence="2">MarR family transcriptional regulator</fullName>
    </submittedName>
</protein>
<dbReference type="InterPro" id="IPR036390">
    <property type="entry name" value="WH_DNA-bd_sf"/>
</dbReference>
<reference evidence="3" key="1">
    <citation type="journal article" date="2019" name="Int. J. Syst. Evol. Microbiol.">
        <title>The Global Catalogue of Microorganisms (GCM) 10K type strain sequencing project: providing services to taxonomists for standard genome sequencing and annotation.</title>
        <authorList>
            <consortium name="The Broad Institute Genomics Platform"/>
            <consortium name="The Broad Institute Genome Sequencing Center for Infectious Disease"/>
            <person name="Wu L."/>
            <person name="Ma J."/>
        </authorList>
    </citation>
    <scope>NUCLEOTIDE SEQUENCE [LARGE SCALE GENOMIC DNA]</scope>
    <source>
        <strain evidence="3">JCM 14902</strain>
    </source>
</reference>
<dbReference type="RefSeq" id="WP_344061630.1">
    <property type="nucleotide sequence ID" value="NZ_BAAAOH010000001.1"/>
</dbReference>
<dbReference type="SUPFAM" id="SSF46785">
    <property type="entry name" value="Winged helix' DNA-binding domain"/>
    <property type="match status" value="1"/>
</dbReference>
<dbReference type="PANTHER" id="PTHR33164:SF99">
    <property type="entry name" value="MARR FAMILY REGULATORY PROTEIN"/>
    <property type="match status" value="1"/>
</dbReference>
<dbReference type="EMBL" id="BAAAOH010000001">
    <property type="protein sequence ID" value="GAA1986911.1"/>
    <property type="molecule type" value="Genomic_DNA"/>
</dbReference>
<sequence>MSNALTLVDLVSLAGGASDAFIVRSLESAGYAGLRVRHGYVFQRLLVAPLSITALARDLGVTQQAMSKTIAELSALGYIEASPDAADARRRSISLSHHGRDAVRAARDIRARLERRIADAVGDDRLRGARETVEVLLAEVGLADRVAGREVPIPGPAD</sequence>